<protein>
    <submittedName>
        <fullName evidence="1">Uncharacterized protein</fullName>
    </submittedName>
</protein>
<name>A0ABW2TUP1_9PSEU</name>
<evidence type="ECO:0000313" key="1">
    <source>
        <dbReference type="EMBL" id="MFC7617036.1"/>
    </source>
</evidence>
<reference evidence="2" key="1">
    <citation type="journal article" date="2019" name="Int. J. Syst. Evol. Microbiol.">
        <title>The Global Catalogue of Microorganisms (GCM) 10K type strain sequencing project: providing services to taxonomists for standard genome sequencing and annotation.</title>
        <authorList>
            <consortium name="The Broad Institute Genomics Platform"/>
            <consortium name="The Broad Institute Genome Sequencing Center for Infectious Disease"/>
            <person name="Wu L."/>
            <person name="Ma J."/>
        </authorList>
    </citation>
    <scope>NUCLEOTIDE SEQUENCE [LARGE SCALE GENOMIC DNA]</scope>
    <source>
        <strain evidence="2">JCM 17695</strain>
    </source>
</reference>
<sequence length="257" mass="27734">MRAKDEKSGHVYGHVLSFPVSDALMKAFVEGTDIDPLTMATACFQAFPGSFDAEGSPNAAVGKTIRDLEGAREPDLEVLAVTPEGQHLYELGVGNDVIISSATRVLETHPLYAWINSTTYRHTFDGRVVFFLVPDFATRSFILIALGFGAHPMEPIPVVGHIPDWLNVNFGAVVFDTMLASLVEAAEHHIRTKKVTKLTNADLAAICASLELPLPTLSESLVLRHVVLELIGLLSIPTLQASRMIAGGNTTAAPHKQ</sequence>
<dbReference type="Proteomes" id="UP001596512">
    <property type="component" value="Unassembled WGS sequence"/>
</dbReference>
<proteinExistence type="predicted"/>
<dbReference type="EMBL" id="JBHTEY010000004">
    <property type="protein sequence ID" value="MFC7617036.1"/>
    <property type="molecule type" value="Genomic_DNA"/>
</dbReference>
<comment type="caution">
    <text evidence="1">The sequence shown here is derived from an EMBL/GenBank/DDBJ whole genome shotgun (WGS) entry which is preliminary data.</text>
</comment>
<organism evidence="1 2">
    <name type="scientific">Actinokineospora soli</name>
    <dbReference type="NCBI Taxonomy" id="1048753"/>
    <lineage>
        <taxon>Bacteria</taxon>
        <taxon>Bacillati</taxon>
        <taxon>Actinomycetota</taxon>
        <taxon>Actinomycetes</taxon>
        <taxon>Pseudonocardiales</taxon>
        <taxon>Pseudonocardiaceae</taxon>
        <taxon>Actinokineospora</taxon>
    </lineage>
</organism>
<keyword evidence="2" id="KW-1185">Reference proteome</keyword>
<accession>A0ABW2TUP1</accession>
<evidence type="ECO:0000313" key="2">
    <source>
        <dbReference type="Proteomes" id="UP001596512"/>
    </source>
</evidence>
<gene>
    <name evidence="1" type="ORF">ACFQV2_29985</name>
</gene>